<evidence type="ECO:0000313" key="2">
    <source>
        <dbReference type="Proteomes" id="UP000663873"/>
    </source>
</evidence>
<dbReference type="AlphaFoldDB" id="A0A821TXX7"/>
<name>A0A821TXX7_9BILA</name>
<proteinExistence type="predicted"/>
<organism evidence="1 2">
    <name type="scientific">Rotaria socialis</name>
    <dbReference type="NCBI Taxonomy" id="392032"/>
    <lineage>
        <taxon>Eukaryota</taxon>
        <taxon>Metazoa</taxon>
        <taxon>Spiralia</taxon>
        <taxon>Gnathifera</taxon>
        <taxon>Rotifera</taxon>
        <taxon>Eurotatoria</taxon>
        <taxon>Bdelloidea</taxon>
        <taxon>Philodinida</taxon>
        <taxon>Philodinidae</taxon>
        <taxon>Rotaria</taxon>
    </lineage>
</organism>
<gene>
    <name evidence="1" type="ORF">UJA718_LOCUS44780</name>
</gene>
<dbReference type="EMBL" id="CAJOBP010070993">
    <property type="protein sequence ID" value="CAF4883084.1"/>
    <property type="molecule type" value="Genomic_DNA"/>
</dbReference>
<sequence>NTLISAASAPQLPYFGTTGGFNLSTKTHKQPTLNTTTTTTTAAAAAAAAATTTTTNINNNNNNSTNANGQPVEFNHAINYVNKIKN</sequence>
<feature type="non-terminal residue" evidence="1">
    <location>
        <position position="1"/>
    </location>
</feature>
<reference evidence="1" key="1">
    <citation type="submission" date="2021-02" db="EMBL/GenBank/DDBJ databases">
        <authorList>
            <person name="Nowell W R."/>
        </authorList>
    </citation>
    <scope>NUCLEOTIDE SEQUENCE</scope>
</reference>
<accession>A0A821TXX7</accession>
<dbReference type="Proteomes" id="UP000663873">
    <property type="component" value="Unassembled WGS sequence"/>
</dbReference>
<feature type="non-terminal residue" evidence="1">
    <location>
        <position position="86"/>
    </location>
</feature>
<keyword evidence="2" id="KW-1185">Reference proteome</keyword>
<protein>
    <submittedName>
        <fullName evidence="1">Uncharacterized protein</fullName>
    </submittedName>
</protein>
<comment type="caution">
    <text evidence="1">The sequence shown here is derived from an EMBL/GenBank/DDBJ whole genome shotgun (WGS) entry which is preliminary data.</text>
</comment>
<evidence type="ECO:0000313" key="1">
    <source>
        <dbReference type="EMBL" id="CAF4883084.1"/>
    </source>
</evidence>